<accession>A0A9W6X6J1</accession>
<sequence length="126" mass="12902">MASHVVEAAVVDVVDLTEYGPPIRSSNASPCANRSGYNIFEGCGSSELGWSASDSAATTRHAQATQDDHGESPSDSRFDPDSPDPNGPAGRGSADSAGRASPDGASVSRSPRDIDSAMDPAQLLLL</sequence>
<reference evidence="2" key="1">
    <citation type="submission" date="2023-04" db="EMBL/GenBank/DDBJ databases">
        <title>Phytophthora fragariaefolia NBRC 109709.</title>
        <authorList>
            <person name="Ichikawa N."/>
            <person name="Sato H."/>
            <person name="Tonouchi N."/>
        </authorList>
    </citation>
    <scope>NUCLEOTIDE SEQUENCE</scope>
    <source>
        <strain evidence="2">NBRC 109709</strain>
    </source>
</reference>
<feature type="compositionally biased region" description="Low complexity" evidence="1">
    <location>
        <begin position="87"/>
        <end position="106"/>
    </location>
</feature>
<feature type="compositionally biased region" description="Polar residues" evidence="1">
    <location>
        <begin position="52"/>
        <end position="65"/>
    </location>
</feature>
<evidence type="ECO:0000313" key="3">
    <source>
        <dbReference type="Proteomes" id="UP001165121"/>
    </source>
</evidence>
<feature type="compositionally biased region" description="Basic and acidic residues" evidence="1">
    <location>
        <begin position="66"/>
        <end position="80"/>
    </location>
</feature>
<dbReference type="AlphaFoldDB" id="A0A9W6X6J1"/>
<protein>
    <submittedName>
        <fullName evidence="2">Unnamed protein product</fullName>
    </submittedName>
</protein>
<gene>
    <name evidence="2" type="ORF">Pfra01_000777200</name>
</gene>
<proteinExistence type="predicted"/>
<evidence type="ECO:0000313" key="2">
    <source>
        <dbReference type="EMBL" id="GMF32528.1"/>
    </source>
</evidence>
<dbReference type="EMBL" id="BSXT01000693">
    <property type="protein sequence ID" value="GMF32528.1"/>
    <property type="molecule type" value="Genomic_DNA"/>
</dbReference>
<keyword evidence="3" id="KW-1185">Reference proteome</keyword>
<dbReference type="Proteomes" id="UP001165121">
    <property type="component" value="Unassembled WGS sequence"/>
</dbReference>
<organism evidence="2 3">
    <name type="scientific">Phytophthora fragariaefolia</name>
    <dbReference type="NCBI Taxonomy" id="1490495"/>
    <lineage>
        <taxon>Eukaryota</taxon>
        <taxon>Sar</taxon>
        <taxon>Stramenopiles</taxon>
        <taxon>Oomycota</taxon>
        <taxon>Peronosporomycetes</taxon>
        <taxon>Peronosporales</taxon>
        <taxon>Peronosporaceae</taxon>
        <taxon>Phytophthora</taxon>
    </lineage>
</organism>
<evidence type="ECO:0000256" key="1">
    <source>
        <dbReference type="SAM" id="MobiDB-lite"/>
    </source>
</evidence>
<comment type="caution">
    <text evidence="2">The sequence shown here is derived from an EMBL/GenBank/DDBJ whole genome shotgun (WGS) entry which is preliminary data.</text>
</comment>
<feature type="region of interest" description="Disordered" evidence="1">
    <location>
        <begin position="50"/>
        <end position="126"/>
    </location>
</feature>
<name>A0A9W6X6J1_9STRA</name>